<keyword evidence="3" id="KW-1185">Reference proteome</keyword>
<proteinExistence type="predicted"/>
<organism evidence="2 3">
    <name type="scientific">Pontibacillus salipaludis</name>
    <dbReference type="NCBI Taxonomy" id="1697394"/>
    <lineage>
        <taxon>Bacteria</taxon>
        <taxon>Bacillati</taxon>
        <taxon>Bacillota</taxon>
        <taxon>Bacilli</taxon>
        <taxon>Bacillales</taxon>
        <taxon>Bacillaceae</taxon>
        <taxon>Pontibacillus</taxon>
    </lineage>
</organism>
<name>A0ABQ1PY35_9BACI</name>
<keyword evidence="1" id="KW-0472">Membrane</keyword>
<comment type="caution">
    <text evidence="2">The sequence shown here is derived from an EMBL/GenBank/DDBJ whole genome shotgun (WGS) entry which is preliminary data.</text>
</comment>
<protein>
    <submittedName>
        <fullName evidence="2">Uncharacterized protein</fullName>
    </submittedName>
</protein>
<evidence type="ECO:0000313" key="2">
    <source>
        <dbReference type="EMBL" id="GGD06617.1"/>
    </source>
</evidence>
<evidence type="ECO:0000313" key="3">
    <source>
        <dbReference type="Proteomes" id="UP000642571"/>
    </source>
</evidence>
<sequence>MIKKLGLTRLIWRGVIQLVVIVCIRFFELLLNYMNSLFYNGVYIYNSILA</sequence>
<dbReference type="Proteomes" id="UP000642571">
    <property type="component" value="Unassembled WGS sequence"/>
</dbReference>
<reference evidence="3" key="1">
    <citation type="journal article" date="2019" name="Int. J. Syst. Evol. Microbiol.">
        <title>The Global Catalogue of Microorganisms (GCM) 10K type strain sequencing project: providing services to taxonomists for standard genome sequencing and annotation.</title>
        <authorList>
            <consortium name="The Broad Institute Genomics Platform"/>
            <consortium name="The Broad Institute Genome Sequencing Center for Infectious Disease"/>
            <person name="Wu L."/>
            <person name="Ma J."/>
        </authorList>
    </citation>
    <scope>NUCLEOTIDE SEQUENCE [LARGE SCALE GENOMIC DNA]</scope>
    <source>
        <strain evidence="3">CGMCC 1.15353</strain>
    </source>
</reference>
<accession>A0ABQ1PY35</accession>
<dbReference type="EMBL" id="BMIN01000004">
    <property type="protein sequence ID" value="GGD06617.1"/>
    <property type="molecule type" value="Genomic_DNA"/>
</dbReference>
<keyword evidence="1" id="KW-0812">Transmembrane</keyword>
<keyword evidence="1" id="KW-1133">Transmembrane helix</keyword>
<evidence type="ECO:0000256" key="1">
    <source>
        <dbReference type="SAM" id="Phobius"/>
    </source>
</evidence>
<gene>
    <name evidence="2" type="ORF">GCM10011389_12680</name>
</gene>
<feature type="transmembrane region" description="Helical" evidence="1">
    <location>
        <begin position="12"/>
        <end position="31"/>
    </location>
</feature>